<dbReference type="EC" id="2.3.1.1" evidence="5 15"/>
<evidence type="ECO:0000256" key="15">
    <source>
        <dbReference type="PIRNR" id="PIRNR007892"/>
    </source>
</evidence>
<comment type="subcellular location">
    <subcellularLocation>
        <location evidence="2 15">Mitochondrion</location>
    </subcellularLocation>
</comment>
<evidence type="ECO:0000256" key="4">
    <source>
        <dbReference type="ARBA" id="ARBA00008694"/>
    </source>
</evidence>
<dbReference type="Proteomes" id="UP000285405">
    <property type="component" value="Unassembled WGS sequence"/>
</dbReference>
<dbReference type="Pfam" id="PF04768">
    <property type="entry name" value="NAT"/>
    <property type="match status" value="1"/>
</dbReference>
<evidence type="ECO:0000256" key="9">
    <source>
        <dbReference type="ARBA" id="ARBA00022946"/>
    </source>
</evidence>
<evidence type="ECO:0000256" key="13">
    <source>
        <dbReference type="ARBA" id="ARBA00033251"/>
    </source>
</evidence>
<evidence type="ECO:0000256" key="10">
    <source>
        <dbReference type="ARBA" id="ARBA00023128"/>
    </source>
</evidence>
<gene>
    <name evidence="17" type="ORF">GcC1_108003</name>
</gene>
<keyword evidence="8 15" id="KW-0808">Transferase</keyword>
<dbReference type="GO" id="GO:0004042">
    <property type="term" value="F:L-glutamate N-acetyltransferase activity"/>
    <property type="evidence" value="ECO:0007669"/>
    <property type="project" value="InterPro"/>
</dbReference>
<dbReference type="InterPro" id="IPR011190">
    <property type="entry name" value="GlcNAc_Synth_fun"/>
</dbReference>
<protein>
    <recommendedName>
        <fullName evidence="6 15">Amino-acid acetyltransferase, mitochondrial</fullName>
        <ecNumber evidence="5 15">2.3.1.1</ecNumber>
    </recommendedName>
    <alternativeName>
        <fullName evidence="12 15">Glutamate N-acetyltransferase</fullName>
    </alternativeName>
    <alternativeName>
        <fullName evidence="13 15">N-acetylglutamate synthase</fullName>
    </alternativeName>
</protein>
<proteinExistence type="inferred from homology"/>
<evidence type="ECO:0000256" key="11">
    <source>
        <dbReference type="ARBA" id="ARBA00023315"/>
    </source>
</evidence>
<feature type="domain" description="N-acetyltransferase" evidence="16">
    <location>
        <begin position="556"/>
        <end position="721"/>
    </location>
</feature>
<comment type="pathway">
    <text evidence="3 15">Amino-acid biosynthesis; L-arginine biosynthesis; N(2)-acetyl-L-ornithine from L-glutamate: step 1/4.</text>
</comment>
<reference evidence="17 18" key="1">
    <citation type="journal article" date="2018" name="BMC Genomics">
        <title>Comparative genome analyses reveal sequence features reflecting distinct modes of host-adaptation between dicot and monocot powdery mildew.</title>
        <authorList>
            <person name="Wu Y."/>
            <person name="Ma X."/>
            <person name="Pan Z."/>
            <person name="Kale S.D."/>
            <person name="Song Y."/>
            <person name="King H."/>
            <person name="Zhang Q."/>
            <person name="Presley C."/>
            <person name="Deng X."/>
            <person name="Wei C.I."/>
            <person name="Xiao S."/>
        </authorList>
    </citation>
    <scope>NUCLEOTIDE SEQUENCE [LARGE SCALE GENOMIC DNA]</scope>
    <source>
        <strain evidence="17">UCSC1</strain>
    </source>
</reference>
<dbReference type="GO" id="GO:0006526">
    <property type="term" value="P:L-arginine biosynthetic process"/>
    <property type="evidence" value="ECO:0007669"/>
    <property type="project" value="UniProtKB-UniPathway"/>
</dbReference>
<dbReference type="PANTHER" id="PTHR23342">
    <property type="entry name" value="N-ACETYLGLUTAMATE SYNTHASE"/>
    <property type="match status" value="1"/>
</dbReference>
<dbReference type="FunFam" id="3.40.630.30:FF:000049">
    <property type="entry name" value="Amino-acid acetyltransferase, mitochondrial"/>
    <property type="match status" value="1"/>
</dbReference>
<dbReference type="PIRSF" id="PIRSF007892">
    <property type="entry name" value="NAGS_fungal"/>
    <property type="match status" value="1"/>
</dbReference>
<comment type="caution">
    <text evidence="17">The sequence shown here is derived from an EMBL/GenBank/DDBJ whole genome shotgun (WGS) entry which is preliminary data.</text>
</comment>
<evidence type="ECO:0000256" key="2">
    <source>
        <dbReference type="ARBA" id="ARBA00004173"/>
    </source>
</evidence>
<dbReference type="InterPro" id="IPR006855">
    <property type="entry name" value="Vertebrate-like_GNAT_dom"/>
</dbReference>
<evidence type="ECO:0000256" key="8">
    <source>
        <dbReference type="ARBA" id="ARBA00022679"/>
    </source>
</evidence>
<keyword evidence="11 15" id="KW-0012">Acyltransferase</keyword>
<evidence type="ECO:0000313" key="17">
    <source>
        <dbReference type="EMBL" id="RKF66869.1"/>
    </source>
</evidence>
<keyword evidence="7 15" id="KW-0028">Amino-acid biosynthesis</keyword>
<comment type="similarity">
    <text evidence="4 15">Belongs to the acetyltransferase family.</text>
</comment>
<dbReference type="GO" id="GO:0005759">
    <property type="term" value="C:mitochondrial matrix"/>
    <property type="evidence" value="ECO:0007669"/>
    <property type="project" value="TreeGrafter"/>
</dbReference>
<dbReference type="AlphaFoldDB" id="A0A420I994"/>
<evidence type="ECO:0000256" key="6">
    <source>
        <dbReference type="ARBA" id="ARBA00018802"/>
    </source>
</evidence>
<evidence type="ECO:0000256" key="7">
    <source>
        <dbReference type="ARBA" id="ARBA00022605"/>
    </source>
</evidence>
<comment type="catalytic activity">
    <reaction evidence="14 15">
        <text>L-glutamate + acetyl-CoA = N-acetyl-L-glutamate + CoA + H(+)</text>
        <dbReference type="Rhea" id="RHEA:24292"/>
        <dbReference type="ChEBI" id="CHEBI:15378"/>
        <dbReference type="ChEBI" id="CHEBI:29985"/>
        <dbReference type="ChEBI" id="CHEBI:44337"/>
        <dbReference type="ChEBI" id="CHEBI:57287"/>
        <dbReference type="ChEBI" id="CHEBI:57288"/>
        <dbReference type="EC" id="2.3.1.1"/>
    </reaction>
</comment>
<evidence type="ECO:0000256" key="14">
    <source>
        <dbReference type="ARBA" id="ARBA00048372"/>
    </source>
</evidence>
<keyword evidence="9" id="KW-0809">Transit peptide</keyword>
<dbReference type="OrthoDB" id="5585968at2759"/>
<evidence type="ECO:0000256" key="1">
    <source>
        <dbReference type="ARBA" id="ARBA00002294"/>
    </source>
</evidence>
<dbReference type="UniPathway" id="UPA00068">
    <property type="reaction ID" value="UER00106"/>
</dbReference>
<dbReference type="EMBL" id="MCBR01010822">
    <property type="protein sequence ID" value="RKF66869.1"/>
    <property type="molecule type" value="Genomic_DNA"/>
</dbReference>
<evidence type="ECO:0000256" key="3">
    <source>
        <dbReference type="ARBA" id="ARBA00004925"/>
    </source>
</evidence>
<accession>A0A420I994</accession>
<evidence type="ECO:0000313" key="18">
    <source>
        <dbReference type="Proteomes" id="UP000285405"/>
    </source>
</evidence>
<dbReference type="PANTHER" id="PTHR23342:SF4">
    <property type="entry name" value="AMINO-ACID ACETYLTRANSFERASE, MITOCHONDRIAL"/>
    <property type="match status" value="1"/>
</dbReference>
<keyword evidence="10 15" id="KW-0496">Mitochondrion</keyword>
<evidence type="ECO:0000256" key="5">
    <source>
        <dbReference type="ARBA" id="ARBA00012697"/>
    </source>
</evidence>
<name>A0A420I994_9PEZI</name>
<dbReference type="PROSITE" id="PS51731">
    <property type="entry name" value="GNAT_NAGS"/>
    <property type="match status" value="1"/>
</dbReference>
<organism evidence="17 18">
    <name type="scientific">Golovinomyces cichoracearum</name>
    <dbReference type="NCBI Taxonomy" id="62708"/>
    <lineage>
        <taxon>Eukaryota</taxon>
        <taxon>Fungi</taxon>
        <taxon>Dikarya</taxon>
        <taxon>Ascomycota</taxon>
        <taxon>Pezizomycotina</taxon>
        <taxon>Leotiomycetes</taxon>
        <taxon>Erysiphales</taxon>
        <taxon>Erysiphaceae</taxon>
        <taxon>Golovinomyces</taxon>
    </lineage>
</organism>
<evidence type="ECO:0000256" key="12">
    <source>
        <dbReference type="ARBA" id="ARBA00030346"/>
    </source>
</evidence>
<dbReference type="GO" id="GO:0006592">
    <property type="term" value="P:ornithine biosynthetic process"/>
    <property type="evidence" value="ECO:0007669"/>
    <property type="project" value="TreeGrafter"/>
</dbReference>
<dbReference type="Gene3D" id="3.40.630.30">
    <property type="match status" value="1"/>
</dbReference>
<evidence type="ECO:0000259" key="16">
    <source>
        <dbReference type="PROSITE" id="PS51731"/>
    </source>
</evidence>
<comment type="function">
    <text evidence="1 15">N-acetylglutamate synthase involved in arginine biosynthesis.</text>
</comment>
<sequence>MIFQDLNREFGRQFACHHTLWIIRHSKNTSRIYTKFLLSGSIRRIQSSMQLEEGLTKEHVSNILKKQRAQREAKALEKDFIVSVLNSSATKRDAKSYIQRFAPPGANSSLSHFRKKKTQRTCNFNLQTIYGPAAIQESPKFIQQPQHVTKNLGESQKHLALVKIRAIQSFSDETIHGIGRTIYQLNRLGLTSIVVLDFNHENMPVSDLIRRDDRRKRLEVEQSNRIISAIIESGDDVARLVDNIIGINGDLESPGEHSTRTFVAHSNILALHLRRGIIPILLPIGFTSIMQNSLAIPANEVVLALSRELAGIPSKKRLDENLQISPKDQQHALKNENLLDRLILLDPLGGIPTTNLSTGYHVYLNMEQEYDEVRQVLLHDIQKLNNETKLYSTHALTNISWIKDKLPFQENRPKISKISTASASFKGEEGLKLNFNSHYHLENLKLARSALSMLPSSSSALMISPEEVANSARHTSYQPDYVGTRRQVNPLIHNLLTDRPVFSPSLPSGRRRKKPSCEQDSILDITAMPITFAKHGVPVTIFPDPKISPWIPPKYGKSSQTLTNPEINLPLLVNLINNSFGRTLDLPAYLARVDSRIAGVIIAGAYEGGAVLTWESPPGVDPTDTTRMVPYLDKFVVLQSSQGSGGIADLIFNCIVRKCFPKGVVWRSRKNNPVNKWYFERSRGTWKLPNTNWTMFWTTPNVYLNHQRPLLPDYENICRSIKPTWKG</sequence>